<name>A0A6L2PZI3_COPFO</name>
<reference evidence="2" key="1">
    <citation type="submission" date="2020-01" db="EMBL/GenBank/DDBJ databases">
        <title>Draft genome sequence of the Termite Coptotermes fromosanus.</title>
        <authorList>
            <person name="Itakura S."/>
            <person name="Yosikawa Y."/>
            <person name="Umezawa K."/>
        </authorList>
    </citation>
    <scope>NUCLEOTIDE SEQUENCE [LARGE SCALE GENOMIC DNA]</scope>
</reference>
<proteinExistence type="predicted"/>
<dbReference type="InParanoid" id="A0A6L2PZI3"/>
<evidence type="ECO:0000313" key="1">
    <source>
        <dbReference type="EMBL" id="GFG37966.1"/>
    </source>
</evidence>
<protein>
    <submittedName>
        <fullName evidence="1">Uncharacterized protein</fullName>
    </submittedName>
</protein>
<dbReference type="Proteomes" id="UP000502823">
    <property type="component" value="Unassembled WGS sequence"/>
</dbReference>
<gene>
    <name evidence="1" type="ORF">Cfor_11169</name>
</gene>
<comment type="caution">
    <text evidence="1">The sequence shown here is derived from an EMBL/GenBank/DDBJ whole genome shotgun (WGS) entry which is preliminary data.</text>
</comment>
<dbReference type="AlphaFoldDB" id="A0A6L2PZI3"/>
<sequence>MAAIIGLRGMQRGDDFELATNVKDAGNFDDLVYTTNGRRYCLQLKHTTTPDTNKLEPKDLIKLLHKSFESYYSIQDKDKSEFIIYTNKRLGQTLLGHKSKKAEDDRVKEVFKTSDEGEIRILISDKSTKLDVYSRVENLLKKSKGFDKLSASEQKSKLEMLTEFLNKLVMVTGQKAECELDDVIIEEIRKQDAVKDVPEMHERELLYLKSPLESWWRKRNKQITPEVLRNWLQKAKTACYTSLVRSLFESCTKNLARTGIKFSDSETSRLQAELPNKPAVHLRTDALTLCSILLLDCLDTSKCIFVTLESLQSNKNMLLYAWLGGRWEWLIVSCDSTVQQSDISDTCLKISEISKRDPSDKRVIILTEQSVQQVRGFVPVEHVFSFEQLSKESQEMVLDKKIDFQGCEVTMRSVLQRHGNVEHVLGPELVTDLVTEGTAVNIGGKLHVKTGYYAPRVLQREVWLQSTVLRNPNDVFAVRLSSPSA</sequence>
<evidence type="ECO:0000313" key="2">
    <source>
        <dbReference type="Proteomes" id="UP000502823"/>
    </source>
</evidence>
<dbReference type="OrthoDB" id="8123811at2759"/>
<organism evidence="1 2">
    <name type="scientific">Coptotermes formosanus</name>
    <name type="common">Formosan subterranean termite</name>
    <dbReference type="NCBI Taxonomy" id="36987"/>
    <lineage>
        <taxon>Eukaryota</taxon>
        <taxon>Metazoa</taxon>
        <taxon>Ecdysozoa</taxon>
        <taxon>Arthropoda</taxon>
        <taxon>Hexapoda</taxon>
        <taxon>Insecta</taxon>
        <taxon>Pterygota</taxon>
        <taxon>Neoptera</taxon>
        <taxon>Polyneoptera</taxon>
        <taxon>Dictyoptera</taxon>
        <taxon>Blattodea</taxon>
        <taxon>Blattoidea</taxon>
        <taxon>Termitoidae</taxon>
        <taxon>Rhinotermitidae</taxon>
        <taxon>Coptotermes</taxon>
    </lineage>
</organism>
<keyword evidence="2" id="KW-1185">Reference proteome</keyword>
<dbReference type="EMBL" id="BLKM01012963">
    <property type="protein sequence ID" value="GFG37966.1"/>
    <property type="molecule type" value="Genomic_DNA"/>
</dbReference>
<accession>A0A6L2PZI3</accession>